<gene>
    <name evidence="3" type="ORF">RM423_14055</name>
</gene>
<evidence type="ECO:0000256" key="2">
    <source>
        <dbReference type="SAM" id="Phobius"/>
    </source>
</evidence>
<dbReference type="Pfam" id="PF09656">
    <property type="entry name" value="PGPGW"/>
    <property type="match status" value="1"/>
</dbReference>
<keyword evidence="2" id="KW-0812">Transmembrane</keyword>
<keyword evidence="2" id="KW-0472">Membrane</keyword>
<evidence type="ECO:0000313" key="3">
    <source>
        <dbReference type="EMBL" id="MDT0262515.1"/>
    </source>
</evidence>
<evidence type="ECO:0000313" key="4">
    <source>
        <dbReference type="Proteomes" id="UP001183176"/>
    </source>
</evidence>
<feature type="transmembrane region" description="Helical" evidence="2">
    <location>
        <begin position="115"/>
        <end position="137"/>
    </location>
</feature>
<dbReference type="NCBIfam" id="TIGR02611">
    <property type="entry name" value="TIGR02611 family protein"/>
    <property type="match status" value="1"/>
</dbReference>
<protein>
    <submittedName>
        <fullName evidence="3">TIGR02611 family protein</fullName>
    </submittedName>
</protein>
<feature type="transmembrane region" description="Helical" evidence="2">
    <location>
        <begin position="74"/>
        <end position="92"/>
    </location>
</feature>
<dbReference type="Proteomes" id="UP001183176">
    <property type="component" value="Unassembled WGS sequence"/>
</dbReference>
<sequence length="141" mass="15535">MSQNPASSGVAAEATSTDGVGESIEARPPKWLRPVRDRMHRLPGGALIWKILIAVVGGVVFLGGLLLIPLPGPGWAIVFLGLAVWATEFRWAQRLLRRARQLLRDWTAWARRQPVFVRVLLGVVGLAVLVGIGYLGWHFLR</sequence>
<proteinExistence type="predicted"/>
<accession>A0ABU2JC07</accession>
<comment type="caution">
    <text evidence="3">The sequence shown here is derived from an EMBL/GenBank/DDBJ whole genome shotgun (WGS) entry which is preliminary data.</text>
</comment>
<dbReference type="InterPro" id="IPR013434">
    <property type="entry name" value="CHP02611"/>
</dbReference>
<evidence type="ECO:0000256" key="1">
    <source>
        <dbReference type="SAM" id="MobiDB-lite"/>
    </source>
</evidence>
<name>A0ABU2JC07_9ACTN</name>
<dbReference type="EMBL" id="JAVREH010000019">
    <property type="protein sequence ID" value="MDT0262515.1"/>
    <property type="molecule type" value="Genomic_DNA"/>
</dbReference>
<reference evidence="4" key="1">
    <citation type="submission" date="2023-07" db="EMBL/GenBank/DDBJ databases">
        <title>30 novel species of actinomycetes from the DSMZ collection.</title>
        <authorList>
            <person name="Nouioui I."/>
        </authorList>
    </citation>
    <scope>NUCLEOTIDE SEQUENCE [LARGE SCALE GENOMIC DNA]</scope>
    <source>
        <strain evidence="4">DSM 44399</strain>
    </source>
</reference>
<dbReference type="InterPro" id="IPR019099">
    <property type="entry name" value="Uncharacterised_PGPGW_TM"/>
</dbReference>
<organism evidence="3 4">
    <name type="scientific">Jatrophihabitans lederbergiae</name>
    <dbReference type="NCBI Taxonomy" id="3075547"/>
    <lineage>
        <taxon>Bacteria</taxon>
        <taxon>Bacillati</taxon>
        <taxon>Actinomycetota</taxon>
        <taxon>Actinomycetes</taxon>
        <taxon>Jatrophihabitantales</taxon>
        <taxon>Jatrophihabitantaceae</taxon>
        <taxon>Jatrophihabitans</taxon>
    </lineage>
</organism>
<feature type="transmembrane region" description="Helical" evidence="2">
    <location>
        <begin position="47"/>
        <end position="68"/>
    </location>
</feature>
<keyword evidence="4" id="KW-1185">Reference proteome</keyword>
<keyword evidence="2" id="KW-1133">Transmembrane helix</keyword>
<dbReference type="RefSeq" id="WP_311423665.1">
    <property type="nucleotide sequence ID" value="NZ_JAVREH010000019.1"/>
</dbReference>
<feature type="region of interest" description="Disordered" evidence="1">
    <location>
        <begin position="1"/>
        <end position="24"/>
    </location>
</feature>